<dbReference type="Proteomes" id="UP001595898">
    <property type="component" value="Unassembled WGS sequence"/>
</dbReference>
<dbReference type="InterPro" id="IPR036390">
    <property type="entry name" value="WH_DNA-bd_sf"/>
</dbReference>
<feature type="transmembrane region" description="Helical" evidence="1">
    <location>
        <begin position="35"/>
        <end position="57"/>
    </location>
</feature>
<name>A0ABD5PNK0_9EURY</name>
<protein>
    <submittedName>
        <fullName evidence="3">Helix-turn-helix domain-containing protein</fullName>
    </submittedName>
</protein>
<feature type="domain" description="DUF7343" evidence="2">
    <location>
        <begin position="81"/>
        <end position="140"/>
    </location>
</feature>
<dbReference type="Pfam" id="PF24034">
    <property type="entry name" value="DUF7343"/>
    <property type="match status" value="1"/>
</dbReference>
<dbReference type="SUPFAM" id="SSF46785">
    <property type="entry name" value="Winged helix' DNA-binding domain"/>
    <property type="match status" value="1"/>
</dbReference>
<comment type="caution">
    <text evidence="3">The sequence shown here is derived from an EMBL/GenBank/DDBJ whole genome shotgun (WGS) entry which is preliminary data.</text>
</comment>
<gene>
    <name evidence="3" type="ORF">ACFO5R_08310</name>
</gene>
<organism evidence="3 4">
    <name type="scientific">Halosolutus amylolyticus</name>
    <dbReference type="NCBI Taxonomy" id="2932267"/>
    <lineage>
        <taxon>Archaea</taxon>
        <taxon>Methanobacteriati</taxon>
        <taxon>Methanobacteriota</taxon>
        <taxon>Stenosarchaea group</taxon>
        <taxon>Halobacteria</taxon>
        <taxon>Halobacteriales</taxon>
        <taxon>Natrialbaceae</taxon>
        <taxon>Halosolutus</taxon>
    </lineage>
</organism>
<evidence type="ECO:0000259" key="2">
    <source>
        <dbReference type="Pfam" id="PF24034"/>
    </source>
</evidence>
<accession>A0ABD5PNK0</accession>
<keyword evidence="4" id="KW-1185">Reference proteome</keyword>
<reference evidence="3 4" key="1">
    <citation type="journal article" date="2019" name="Int. J. Syst. Evol. Microbiol.">
        <title>The Global Catalogue of Microorganisms (GCM) 10K type strain sequencing project: providing services to taxonomists for standard genome sequencing and annotation.</title>
        <authorList>
            <consortium name="The Broad Institute Genomics Platform"/>
            <consortium name="The Broad Institute Genome Sequencing Center for Infectious Disease"/>
            <person name="Wu L."/>
            <person name="Ma J."/>
        </authorList>
    </citation>
    <scope>NUCLEOTIDE SEQUENCE [LARGE SCALE GENOMIC DNA]</scope>
    <source>
        <strain evidence="3 4">WLHS5</strain>
    </source>
</reference>
<proteinExistence type="predicted"/>
<dbReference type="AlphaFoldDB" id="A0ABD5PNK0"/>
<dbReference type="RefSeq" id="WP_250142636.1">
    <property type="nucleotide sequence ID" value="NZ_JALIQP010000008.1"/>
</dbReference>
<dbReference type="InterPro" id="IPR055767">
    <property type="entry name" value="DUF7343"/>
</dbReference>
<dbReference type="InterPro" id="IPR036388">
    <property type="entry name" value="WH-like_DNA-bd_sf"/>
</dbReference>
<evidence type="ECO:0000313" key="4">
    <source>
        <dbReference type="Proteomes" id="UP001595898"/>
    </source>
</evidence>
<keyword evidence="1" id="KW-0812">Transmembrane</keyword>
<evidence type="ECO:0000313" key="3">
    <source>
        <dbReference type="EMBL" id="MFC4541929.1"/>
    </source>
</evidence>
<sequence>MTLHISITAVAFASSTVLTAVPDAVQPLAPVQLQWGPHLAALAGIVALAVLGGVLALRNRLEDANAMTSTADSETGTDEFLTDREKVRQLITENGGRMKQSEIVNAVDWSKAKVSRLLADLEEDGQVTKLRLGRENLVCLSGHEPTASKSPERPQND</sequence>
<dbReference type="EMBL" id="JBHSFA010000004">
    <property type="protein sequence ID" value="MFC4541929.1"/>
    <property type="molecule type" value="Genomic_DNA"/>
</dbReference>
<keyword evidence="1" id="KW-0472">Membrane</keyword>
<keyword evidence="1" id="KW-1133">Transmembrane helix</keyword>
<dbReference type="Gene3D" id="1.10.10.10">
    <property type="entry name" value="Winged helix-like DNA-binding domain superfamily/Winged helix DNA-binding domain"/>
    <property type="match status" value="1"/>
</dbReference>
<evidence type="ECO:0000256" key="1">
    <source>
        <dbReference type="SAM" id="Phobius"/>
    </source>
</evidence>